<evidence type="ECO:0000256" key="4">
    <source>
        <dbReference type="ARBA" id="ARBA00022825"/>
    </source>
</evidence>
<keyword evidence="9" id="KW-1185">Reference proteome</keyword>
<gene>
    <name evidence="8" type="ORF">NGM29_14840</name>
</gene>
<dbReference type="Gene3D" id="3.40.50.200">
    <property type="entry name" value="Peptidase S8/S53 domain"/>
    <property type="match status" value="3"/>
</dbReference>
<dbReference type="Pfam" id="PF00082">
    <property type="entry name" value="Peptidase_S8"/>
    <property type="match status" value="2"/>
</dbReference>
<feature type="active site" description="Charge relay system" evidence="5">
    <location>
        <position position="277"/>
    </location>
</feature>
<dbReference type="PROSITE" id="PS51318">
    <property type="entry name" value="TAT"/>
    <property type="match status" value="1"/>
</dbReference>
<comment type="similarity">
    <text evidence="1 5">Belongs to the peptidase S8 family.</text>
</comment>
<dbReference type="InterPro" id="IPR022398">
    <property type="entry name" value="Peptidase_S8_His-AS"/>
</dbReference>
<organism evidence="8 9">
    <name type="scientific">Natronosalvus rutilus</name>
    <dbReference type="NCBI Taxonomy" id="2953753"/>
    <lineage>
        <taxon>Archaea</taxon>
        <taxon>Methanobacteriati</taxon>
        <taxon>Methanobacteriota</taxon>
        <taxon>Stenosarchaea group</taxon>
        <taxon>Halobacteria</taxon>
        <taxon>Halobacteriales</taxon>
        <taxon>Natrialbaceae</taxon>
        <taxon>Natronosalvus</taxon>
    </lineage>
</organism>
<evidence type="ECO:0000256" key="3">
    <source>
        <dbReference type="ARBA" id="ARBA00022801"/>
    </source>
</evidence>
<dbReference type="PANTHER" id="PTHR43806">
    <property type="entry name" value="PEPTIDASE S8"/>
    <property type="match status" value="1"/>
</dbReference>
<keyword evidence="4 5" id="KW-0720">Serine protease</keyword>
<evidence type="ECO:0000313" key="9">
    <source>
        <dbReference type="Proteomes" id="UP001056855"/>
    </source>
</evidence>
<dbReference type="InterPro" id="IPR017868">
    <property type="entry name" value="Filamin/ABP280_repeat-like"/>
</dbReference>
<feature type="active site" description="Charge relay system" evidence="5">
    <location>
        <position position="591"/>
    </location>
</feature>
<evidence type="ECO:0000256" key="2">
    <source>
        <dbReference type="ARBA" id="ARBA00022670"/>
    </source>
</evidence>
<dbReference type="RefSeq" id="WP_254157167.1">
    <property type="nucleotide sequence ID" value="NZ_CP100355.1"/>
</dbReference>
<dbReference type="EMBL" id="CP100355">
    <property type="protein sequence ID" value="UTF53037.1"/>
    <property type="molecule type" value="Genomic_DNA"/>
</dbReference>
<feature type="domain" description="Peptidase S8/S53" evidence="7">
    <location>
        <begin position="415"/>
        <end position="643"/>
    </location>
</feature>
<dbReference type="GeneID" id="73291348"/>
<keyword evidence="3 5" id="KW-0378">Hydrolase</keyword>
<name>A0A9E7SUM6_9EURY</name>
<protein>
    <submittedName>
        <fullName evidence="8">S8 family serine peptidase</fullName>
    </submittedName>
</protein>
<dbReference type="PANTHER" id="PTHR43806:SF11">
    <property type="entry name" value="CEREVISIN-RELATED"/>
    <property type="match status" value="1"/>
</dbReference>
<dbReference type="PROSITE" id="PS50194">
    <property type="entry name" value="FILAMIN_REPEAT"/>
    <property type="match status" value="1"/>
</dbReference>
<accession>A0A9E7SUM6</accession>
<dbReference type="GO" id="GO:0004252">
    <property type="term" value="F:serine-type endopeptidase activity"/>
    <property type="evidence" value="ECO:0007669"/>
    <property type="project" value="UniProtKB-UniRule"/>
</dbReference>
<dbReference type="KEGG" id="sawl:NGM29_14840"/>
<evidence type="ECO:0000256" key="6">
    <source>
        <dbReference type="SAM" id="MobiDB-lite"/>
    </source>
</evidence>
<feature type="domain" description="Peptidase S8/S53" evidence="7">
    <location>
        <begin position="73"/>
        <end position="292"/>
    </location>
</feature>
<dbReference type="PRINTS" id="PR00723">
    <property type="entry name" value="SUBTILISIN"/>
</dbReference>
<dbReference type="InterPro" id="IPR015500">
    <property type="entry name" value="Peptidase_S8_subtilisin-rel"/>
</dbReference>
<feature type="region of interest" description="Disordered" evidence="6">
    <location>
        <begin position="110"/>
        <end position="129"/>
    </location>
</feature>
<feature type="active site" description="Charge relay system" evidence="5">
    <location>
        <position position="78"/>
    </location>
</feature>
<evidence type="ECO:0000256" key="1">
    <source>
        <dbReference type="ARBA" id="ARBA00011073"/>
    </source>
</evidence>
<keyword evidence="2 5" id="KW-0645">Protease</keyword>
<proteinExistence type="inferred from homology"/>
<dbReference type="InterPro" id="IPR036852">
    <property type="entry name" value="Peptidase_S8/S53_dom_sf"/>
</dbReference>
<dbReference type="InterPro" id="IPR000209">
    <property type="entry name" value="Peptidase_S8/S53_dom"/>
</dbReference>
<dbReference type="Proteomes" id="UP001056855">
    <property type="component" value="Chromosome"/>
</dbReference>
<dbReference type="GO" id="GO:0006508">
    <property type="term" value="P:proteolysis"/>
    <property type="evidence" value="ECO:0007669"/>
    <property type="project" value="UniProtKB-KW"/>
</dbReference>
<evidence type="ECO:0000256" key="5">
    <source>
        <dbReference type="PROSITE-ProRule" id="PRU01240"/>
    </source>
</evidence>
<dbReference type="PROSITE" id="PS00137">
    <property type="entry name" value="SUBTILASE_HIS"/>
    <property type="match status" value="1"/>
</dbReference>
<evidence type="ECO:0000313" key="8">
    <source>
        <dbReference type="EMBL" id="UTF53037.1"/>
    </source>
</evidence>
<dbReference type="InterPro" id="IPR050131">
    <property type="entry name" value="Peptidase_S8_subtilisin-like"/>
</dbReference>
<dbReference type="SUPFAM" id="SSF52743">
    <property type="entry name" value="Subtilisin-like"/>
    <property type="match status" value="1"/>
</dbReference>
<evidence type="ECO:0000259" key="7">
    <source>
        <dbReference type="Pfam" id="PF00082"/>
    </source>
</evidence>
<reference evidence="8" key="1">
    <citation type="submission" date="2022-06" db="EMBL/GenBank/DDBJ databases">
        <title>Diverse halophilic archaea isolated from saline environments.</title>
        <authorList>
            <person name="Cui H.-L."/>
        </authorList>
    </citation>
    <scope>NUCLEOTIDE SEQUENCE</scope>
    <source>
        <strain evidence="8">WLHS1</strain>
    </source>
</reference>
<dbReference type="AlphaFoldDB" id="A0A9E7SUM6"/>
<dbReference type="PROSITE" id="PS51892">
    <property type="entry name" value="SUBTILASE"/>
    <property type="match status" value="1"/>
</dbReference>
<sequence length="936" mass="98185">MSGSNEDQQRGTGFSRRTFVKATGVAVGAALAGGASTTTVGATDDIDPRFLNWRALEARHAWDRGYRGRTDRTIALTDSGLDSRHPDLGPWNGVQAFIEDGQVKLTKPDENDLERVETGDTESFSGTMGPGTFVSGEEAYHEFTTPSGVEELDASLSWSPFVENTNDLEFRIDEYVDGQWETAARAASGSMPETIRTSVTPDQRYRFVAEAYINTLSEYEISGTYFAYEGERTTYDSSVVFEGTDGTPTADTPKTVGWYDAGSNYGFYERPRDENGHGTHCASIMGGSGRASAIDPDTVQTDEPRTALSAVTGNYLAYEVEADAGTGVFGSAFGELIEVLIEGPDGQTLERTTLDTDEGVQDNVTAVTPAEESGTYTVYVRTAEGELATAAYVDSVAAGAFCDPDTTAADRTGEHDGFHSGVAPNASLVCLQGLSGPTEDLGRHAADFADLFNMRTVNMSWGYVGGLPLGAAAGTLDRIPARIKEIADAGVLTVAAAGNAATPVNGNGSPAVADEAISVVATGPLDGISAYSSGGIGGIDEEDYDTYMKPDATAPGGYVTDTANAADTGVADQPEDEQPPIRGYTGKAGTSMASPYTNGTAGLVAQAMEEDAPSSIALPEPAETDFDDVMRLKQVLLATATETALTAAPYHRAKAPTYDFGGRDPFEGYGRVNPGPAIDAVTRELSGTSSEVVGLNVPEDERAAAGYVQAGPGTVTANIEISHLSGGDKGAAKGDPHIDLFVYDAANPADNGEPNVLGRAQGLQGSAETSVSFGRDASEQTVFIVAKLVNMPGCVNGDDVQVHLDLTVDVEDGFFVDGTREDDASVFTGGQTNHVQLTANPSADAELRDVVPAEWDVLTEYSDDVERVEAGEGVQYVYFGTAAADTETSVEYFVEAPDELLLSDTYDFGPAEVDAGDGWVAITGTSDSNVVVGQST</sequence>
<dbReference type="InterPro" id="IPR006311">
    <property type="entry name" value="TAT_signal"/>
</dbReference>